<gene>
    <name evidence="2" type="ORF">MNBD_NITROSPINAE05-113</name>
</gene>
<proteinExistence type="predicted"/>
<organism evidence="2">
    <name type="scientific">hydrothermal vent metagenome</name>
    <dbReference type="NCBI Taxonomy" id="652676"/>
    <lineage>
        <taxon>unclassified sequences</taxon>
        <taxon>metagenomes</taxon>
        <taxon>ecological metagenomes</taxon>
    </lineage>
</organism>
<evidence type="ECO:0000313" key="2">
    <source>
        <dbReference type="EMBL" id="VAX32586.1"/>
    </source>
</evidence>
<evidence type="ECO:0008006" key="3">
    <source>
        <dbReference type="Google" id="ProtNLM"/>
    </source>
</evidence>
<feature type="transmembrane region" description="Helical" evidence="1">
    <location>
        <begin position="138"/>
        <end position="158"/>
    </location>
</feature>
<feature type="transmembrane region" description="Helical" evidence="1">
    <location>
        <begin position="86"/>
        <end position="107"/>
    </location>
</feature>
<keyword evidence="1" id="KW-1133">Transmembrane helix</keyword>
<feature type="transmembrane region" description="Helical" evidence="1">
    <location>
        <begin position="53"/>
        <end position="74"/>
    </location>
</feature>
<feature type="transmembrane region" description="Helical" evidence="1">
    <location>
        <begin position="6"/>
        <end position="32"/>
    </location>
</feature>
<keyword evidence="1" id="KW-0812">Transmembrane</keyword>
<sequence length="160" mass="18068">MENNVLIFIHLMAAGIAVGSLAYCLLFFLPVMEKLPKEKTPEEQRVAYKAQEILAPTVLAAVLMLIGTGIYYLLTNYTRQVDLAPGYYNLFGVKMVFVVITLFLSVYHTFTLRARIADLDLSPENRGRVPATLQKMKTFGHMILTTLTVAFFLGIWLARF</sequence>
<evidence type="ECO:0000256" key="1">
    <source>
        <dbReference type="SAM" id="Phobius"/>
    </source>
</evidence>
<accession>A0A3B1CPW8</accession>
<dbReference type="EMBL" id="UOGG01000210">
    <property type="protein sequence ID" value="VAX32586.1"/>
    <property type="molecule type" value="Genomic_DNA"/>
</dbReference>
<name>A0A3B1CPW8_9ZZZZ</name>
<reference evidence="2" key="1">
    <citation type="submission" date="2018-06" db="EMBL/GenBank/DDBJ databases">
        <authorList>
            <person name="Zhirakovskaya E."/>
        </authorList>
    </citation>
    <scope>NUCLEOTIDE SEQUENCE</scope>
</reference>
<keyword evidence="1" id="KW-0472">Membrane</keyword>
<protein>
    <recommendedName>
        <fullName evidence="3">Copper resistance protein D domain-containing protein</fullName>
    </recommendedName>
</protein>
<dbReference type="AlphaFoldDB" id="A0A3B1CPW8"/>